<evidence type="ECO:0000256" key="5">
    <source>
        <dbReference type="ARBA" id="ARBA00023136"/>
    </source>
</evidence>
<evidence type="ECO:0000256" key="2">
    <source>
        <dbReference type="ARBA" id="ARBA00022475"/>
    </source>
</evidence>
<keyword evidence="5 6" id="KW-0472">Membrane</keyword>
<dbReference type="InterPro" id="IPR011701">
    <property type="entry name" value="MFS"/>
</dbReference>
<evidence type="ECO:0000256" key="6">
    <source>
        <dbReference type="SAM" id="Phobius"/>
    </source>
</evidence>
<feature type="transmembrane region" description="Helical" evidence="6">
    <location>
        <begin position="111"/>
        <end position="133"/>
    </location>
</feature>
<comment type="caution">
    <text evidence="8">The sequence shown here is derived from an EMBL/GenBank/DDBJ whole genome shotgun (WGS) entry which is preliminary data.</text>
</comment>
<dbReference type="CDD" id="cd17324">
    <property type="entry name" value="MFS_NepI_like"/>
    <property type="match status" value="1"/>
</dbReference>
<evidence type="ECO:0000259" key="7">
    <source>
        <dbReference type="PROSITE" id="PS50850"/>
    </source>
</evidence>
<dbReference type="InterPro" id="IPR050189">
    <property type="entry name" value="MFS_Efflux_Transporters"/>
</dbReference>
<feature type="transmembrane region" description="Helical" evidence="6">
    <location>
        <begin position="20"/>
        <end position="45"/>
    </location>
</feature>
<keyword evidence="2" id="KW-1003">Cell membrane</keyword>
<evidence type="ECO:0000313" key="9">
    <source>
        <dbReference type="Proteomes" id="UP000484076"/>
    </source>
</evidence>
<feature type="transmembrane region" description="Helical" evidence="6">
    <location>
        <begin position="145"/>
        <end position="166"/>
    </location>
</feature>
<evidence type="ECO:0000256" key="4">
    <source>
        <dbReference type="ARBA" id="ARBA00022989"/>
    </source>
</evidence>
<feature type="transmembrane region" description="Helical" evidence="6">
    <location>
        <begin position="217"/>
        <end position="239"/>
    </location>
</feature>
<dbReference type="RefSeq" id="WP_152826541.1">
    <property type="nucleotide sequence ID" value="NZ_WHUT02000007.1"/>
</dbReference>
<feature type="transmembrane region" description="Helical" evidence="6">
    <location>
        <begin position="172"/>
        <end position="192"/>
    </location>
</feature>
<dbReference type="PROSITE" id="PS50850">
    <property type="entry name" value="MFS"/>
    <property type="match status" value="1"/>
</dbReference>
<dbReference type="Pfam" id="PF07690">
    <property type="entry name" value="MFS_1"/>
    <property type="match status" value="1"/>
</dbReference>
<evidence type="ECO:0000256" key="3">
    <source>
        <dbReference type="ARBA" id="ARBA00022692"/>
    </source>
</evidence>
<dbReference type="Proteomes" id="UP000484076">
    <property type="component" value="Unassembled WGS sequence"/>
</dbReference>
<feature type="transmembrane region" description="Helical" evidence="6">
    <location>
        <begin position="57"/>
        <end position="78"/>
    </location>
</feature>
<dbReference type="SUPFAM" id="SSF103473">
    <property type="entry name" value="MFS general substrate transporter"/>
    <property type="match status" value="1"/>
</dbReference>
<dbReference type="GO" id="GO:0022857">
    <property type="term" value="F:transmembrane transporter activity"/>
    <property type="evidence" value="ECO:0007669"/>
    <property type="project" value="InterPro"/>
</dbReference>
<dbReference type="PANTHER" id="PTHR43124:SF3">
    <property type="entry name" value="CHLORAMPHENICOL EFFLUX PUMP RV0191"/>
    <property type="match status" value="1"/>
</dbReference>
<feature type="transmembrane region" description="Helical" evidence="6">
    <location>
        <begin position="251"/>
        <end position="273"/>
    </location>
</feature>
<dbReference type="AlphaFoldDB" id="A0A8X8KLD4"/>
<sequence>MADISLSTGHATRPVRIRLVLFALAMGGFSIGTAEFAAMSLLPYFSATLAIDEATASHVISAYALGVVVGAPVLAVLGARMSRRWLLVGLMMAYGVFNLLSALAPSYGAMVALRFMAGLPHGAYFGVASLLAASLVPAHQRTRAVSLLMVGLTVATVVGVPFATVLGQTVGWRWGFGLVGVLAATTAALILTHAPRDVADRRVNPLRELGALGNRQVLLTLATAAVGFGGFFAVYTYVASTLLEVTQAGPASVPIALALMGIGMTLGTLGAGWLADKSQVGTIIGIMVVSGLLMLIYPFATGSLWAIMPVLFLIGLTACLGTVLETRLMDVAGDAQTMAAAMNHSAFNAANALGPWLAAMAITAGHGLPSAGFVGAGLSLAGLVVYGITLWDAQRPASRAASPAR</sequence>
<dbReference type="EMBL" id="WHUT02000007">
    <property type="protein sequence ID" value="NUB45199.1"/>
    <property type="molecule type" value="Genomic_DNA"/>
</dbReference>
<keyword evidence="3 6" id="KW-0812">Transmembrane</keyword>
<accession>A0A8X8KLD4</accession>
<dbReference type="PANTHER" id="PTHR43124">
    <property type="entry name" value="PURINE EFFLUX PUMP PBUE"/>
    <property type="match status" value="1"/>
</dbReference>
<feature type="transmembrane region" description="Helical" evidence="6">
    <location>
        <begin position="306"/>
        <end position="324"/>
    </location>
</feature>
<proteinExistence type="predicted"/>
<gene>
    <name evidence="8" type="ORF">GEU84_012435</name>
</gene>
<dbReference type="InterPro" id="IPR020846">
    <property type="entry name" value="MFS_dom"/>
</dbReference>
<feature type="transmembrane region" description="Helical" evidence="6">
    <location>
        <begin position="371"/>
        <end position="391"/>
    </location>
</feature>
<feature type="transmembrane region" description="Helical" evidence="6">
    <location>
        <begin position="280"/>
        <end position="300"/>
    </location>
</feature>
<dbReference type="GO" id="GO:0005886">
    <property type="term" value="C:plasma membrane"/>
    <property type="evidence" value="ECO:0007669"/>
    <property type="project" value="UniProtKB-SubCell"/>
</dbReference>
<reference evidence="8" key="1">
    <citation type="submission" date="2020-05" db="EMBL/GenBank/DDBJ databases">
        <title>Fertoebacter nigrum gen. nov., sp. nov., a new member of the family Rhodobacteraceae.</title>
        <authorList>
            <person name="Szuroczki S."/>
            <person name="Abbaszade G."/>
            <person name="Buni D."/>
            <person name="Schumann P."/>
            <person name="Toth E."/>
        </authorList>
    </citation>
    <scope>NUCLEOTIDE SEQUENCE</scope>
    <source>
        <strain evidence="8">RG-N-1a</strain>
    </source>
</reference>
<feature type="transmembrane region" description="Helical" evidence="6">
    <location>
        <begin position="345"/>
        <end position="365"/>
    </location>
</feature>
<dbReference type="InterPro" id="IPR036259">
    <property type="entry name" value="MFS_trans_sf"/>
</dbReference>
<feature type="domain" description="Major facilitator superfamily (MFS) profile" evidence="7">
    <location>
        <begin position="20"/>
        <end position="394"/>
    </location>
</feature>
<keyword evidence="4 6" id="KW-1133">Transmembrane helix</keyword>
<protein>
    <submittedName>
        <fullName evidence="8">MFS transporter</fullName>
    </submittedName>
</protein>
<keyword evidence="9" id="KW-1185">Reference proteome</keyword>
<organism evidence="8 9">
    <name type="scientific">Fertoeibacter niger</name>
    <dbReference type="NCBI Taxonomy" id="2656921"/>
    <lineage>
        <taxon>Bacteria</taxon>
        <taxon>Pseudomonadati</taxon>
        <taxon>Pseudomonadota</taxon>
        <taxon>Alphaproteobacteria</taxon>
        <taxon>Rhodobacterales</taxon>
        <taxon>Paracoccaceae</taxon>
        <taxon>Fertoeibacter</taxon>
    </lineage>
</organism>
<feature type="transmembrane region" description="Helical" evidence="6">
    <location>
        <begin position="85"/>
        <end position="105"/>
    </location>
</feature>
<name>A0A8X8KLD4_9RHOB</name>
<evidence type="ECO:0000313" key="8">
    <source>
        <dbReference type="EMBL" id="NUB45199.1"/>
    </source>
</evidence>
<comment type="subcellular location">
    <subcellularLocation>
        <location evidence="1">Cell membrane</location>
        <topology evidence="1">Multi-pass membrane protein</topology>
    </subcellularLocation>
</comment>
<evidence type="ECO:0000256" key="1">
    <source>
        <dbReference type="ARBA" id="ARBA00004651"/>
    </source>
</evidence>
<dbReference type="Gene3D" id="1.20.1250.20">
    <property type="entry name" value="MFS general substrate transporter like domains"/>
    <property type="match status" value="2"/>
</dbReference>